<dbReference type="Pfam" id="PF07145">
    <property type="entry name" value="PAM2"/>
    <property type="match status" value="1"/>
</dbReference>
<comment type="caution">
    <text evidence="2">The sequence shown here is derived from an EMBL/GenBank/DDBJ whole genome shotgun (WGS) entry which is preliminary data.</text>
</comment>
<reference evidence="2 3" key="1">
    <citation type="submission" date="2020-02" db="EMBL/GenBank/DDBJ databases">
        <authorList>
            <person name="Ma Q."/>
            <person name="Huang Y."/>
            <person name="Song X."/>
            <person name="Pei D."/>
        </authorList>
    </citation>
    <scope>NUCLEOTIDE SEQUENCE [LARGE SCALE GENOMIC DNA]</scope>
    <source>
        <strain evidence="2">Sxm20200214</strain>
        <tissue evidence="2">Leaf</tissue>
    </source>
</reference>
<feature type="region of interest" description="Disordered" evidence="1">
    <location>
        <begin position="1"/>
        <end position="37"/>
    </location>
</feature>
<evidence type="ECO:0000256" key="1">
    <source>
        <dbReference type="SAM" id="MobiDB-lite"/>
    </source>
</evidence>
<dbReference type="Proteomes" id="UP000886595">
    <property type="component" value="Unassembled WGS sequence"/>
</dbReference>
<organism evidence="2 3">
    <name type="scientific">Brassica carinata</name>
    <name type="common">Ethiopian mustard</name>
    <name type="synonym">Abyssinian cabbage</name>
    <dbReference type="NCBI Taxonomy" id="52824"/>
    <lineage>
        <taxon>Eukaryota</taxon>
        <taxon>Viridiplantae</taxon>
        <taxon>Streptophyta</taxon>
        <taxon>Embryophyta</taxon>
        <taxon>Tracheophyta</taxon>
        <taxon>Spermatophyta</taxon>
        <taxon>Magnoliopsida</taxon>
        <taxon>eudicotyledons</taxon>
        <taxon>Gunneridae</taxon>
        <taxon>Pentapetalae</taxon>
        <taxon>rosids</taxon>
        <taxon>malvids</taxon>
        <taxon>Brassicales</taxon>
        <taxon>Brassicaceae</taxon>
        <taxon>Brassiceae</taxon>
        <taxon>Brassica</taxon>
    </lineage>
</organism>
<sequence>MAQMQREPVESVTKETTEKKMLDGGGGGGSSASKASSFKFNAQAPEFVPRSHATALTPQQRMVQSQQGLGLQVCDQQGCMPLRFGQQTPMQQKNHDADADANATPTATKITTNATRDRPTRLQCKKDLGNKD</sequence>
<gene>
    <name evidence="2" type="ORF">Bca52824_041121</name>
</gene>
<dbReference type="InterPro" id="IPR009818">
    <property type="entry name" value="PAM2_motif"/>
</dbReference>
<evidence type="ECO:0000313" key="3">
    <source>
        <dbReference type="Proteomes" id="UP000886595"/>
    </source>
</evidence>
<feature type="compositionally biased region" description="Basic and acidic residues" evidence="1">
    <location>
        <begin position="7"/>
        <end position="22"/>
    </location>
</feature>
<protein>
    <submittedName>
        <fullName evidence="2">Uncharacterized protein</fullName>
    </submittedName>
</protein>
<proteinExistence type="predicted"/>
<feature type="compositionally biased region" description="Low complexity" evidence="1">
    <location>
        <begin position="100"/>
        <end position="114"/>
    </location>
</feature>
<keyword evidence="3" id="KW-1185">Reference proteome</keyword>
<dbReference type="AlphaFoldDB" id="A0A8X7UXG5"/>
<dbReference type="EMBL" id="JAAMPC010000009">
    <property type="protein sequence ID" value="KAG2294452.1"/>
    <property type="molecule type" value="Genomic_DNA"/>
</dbReference>
<name>A0A8X7UXG5_BRACI</name>
<feature type="compositionally biased region" description="Basic and acidic residues" evidence="1">
    <location>
        <begin position="115"/>
        <end position="132"/>
    </location>
</feature>
<feature type="region of interest" description="Disordered" evidence="1">
    <location>
        <begin position="88"/>
        <end position="132"/>
    </location>
</feature>
<accession>A0A8X7UXG5</accession>
<evidence type="ECO:0000313" key="2">
    <source>
        <dbReference type="EMBL" id="KAG2294452.1"/>
    </source>
</evidence>